<accession>A0ACD3A4Y8</accession>
<name>A0ACD3A4Y8_9AGAR</name>
<evidence type="ECO:0000313" key="1">
    <source>
        <dbReference type="EMBL" id="TFK60748.1"/>
    </source>
</evidence>
<reference evidence="1 2" key="1">
    <citation type="journal article" date="2019" name="Nat. Ecol. Evol.">
        <title>Megaphylogeny resolves global patterns of mushroom evolution.</title>
        <authorList>
            <person name="Varga T."/>
            <person name="Krizsan K."/>
            <person name="Foldi C."/>
            <person name="Dima B."/>
            <person name="Sanchez-Garcia M."/>
            <person name="Sanchez-Ramirez S."/>
            <person name="Szollosi G.J."/>
            <person name="Szarkandi J.G."/>
            <person name="Papp V."/>
            <person name="Albert L."/>
            <person name="Andreopoulos W."/>
            <person name="Angelini C."/>
            <person name="Antonin V."/>
            <person name="Barry K.W."/>
            <person name="Bougher N.L."/>
            <person name="Buchanan P."/>
            <person name="Buyck B."/>
            <person name="Bense V."/>
            <person name="Catcheside P."/>
            <person name="Chovatia M."/>
            <person name="Cooper J."/>
            <person name="Damon W."/>
            <person name="Desjardin D."/>
            <person name="Finy P."/>
            <person name="Geml J."/>
            <person name="Haridas S."/>
            <person name="Hughes K."/>
            <person name="Justo A."/>
            <person name="Karasinski D."/>
            <person name="Kautmanova I."/>
            <person name="Kiss B."/>
            <person name="Kocsube S."/>
            <person name="Kotiranta H."/>
            <person name="LaButti K.M."/>
            <person name="Lechner B.E."/>
            <person name="Liimatainen K."/>
            <person name="Lipzen A."/>
            <person name="Lukacs Z."/>
            <person name="Mihaltcheva S."/>
            <person name="Morgado L.N."/>
            <person name="Niskanen T."/>
            <person name="Noordeloos M.E."/>
            <person name="Ohm R.A."/>
            <person name="Ortiz-Santana B."/>
            <person name="Ovrebo C."/>
            <person name="Racz N."/>
            <person name="Riley R."/>
            <person name="Savchenko A."/>
            <person name="Shiryaev A."/>
            <person name="Soop K."/>
            <person name="Spirin V."/>
            <person name="Szebenyi C."/>
            <person name="Tomsovsky M."/>
            <person name="Tulloss R.E."/>
            <person name="Uehling J."/>
            <person name="Grigoriev I.V."/>
            <person name="Vagvolgyi C."/>
            <person name="Papp T."/>
            <person name="Martin F.M."/>
            <person name="Miettinen O."/>
            <person name="Hibbett D.S."/>
            <person name="Nagy L.G."/>
        </authorList>
    </citation>
    <scope>NUCLEOTIDE SEQUENCE [LARGE SCALE GENOMIC DNA]</scope>
    <source>
        <strain evidence="1 2">NL-1719</strain>
    </source>
</reference>
<proteinExistence type="predicted"/>
<protein>
    <submittedName>
        <fullName evidence="1">Uncharacterized protein</fullName>
    </submittedName>
</protein>
<dbReference type="Proteomes" id="UP000308600">
    <property type="component" value="Unassembled WGS sequence"/>
</dbReference>
<evidence type="ECO:0000313" key="2">
    <source>
        <dbReference type="Proteomes" id="UP000308600"/>
    </source>
</evidence>
<sequence>MGFANLHGVHAHGHTRTKRDSTACSTGGITNPTNGQTVDSLKPLNITWDTSCLSTKAIDIFLYAPGMAVPRVHAWQGAAFAPGYHVVDLMPRWWNSSSTMSLQVMMIESGKPPFLSTLSGGPVFSATYTKPADGSTPAAADVSIKDNVSVTLLNDLSQPKKMNSGKTAAAVLLPLLFVSLLIGLWLKKQRTKGQDKRREWKEAVDKRMSTISTDWKAMSAAGATAAIRNSMAVNGNSNPNNRASSFSFGPLRPQSSYAVEEEGDDESSRPKSQMRTGVGLRNPMGTGVGFGAQADRQSRVSFAADTRVSRVSFADGPRPSLESRKSVGMSRAFHTAMLPPMPENAAAVAAAAKRPNGGSDDGTTESDILSPRQTTGALLLTPDEIHHRVGTGRKSEEGIHGGEESYTEVMPALRMIRTSDDNEFLFDVPPTPAPAPVHHKQARSPSYPTMPQTFSTSGHDNFDGSYPTSESPQSMSPVMSTQPIPASMMSPDEMLRAYAEKRQRGSINGGSSSTATTGFPNTMFSSATPIRQQSPSPRSSSTGGLLSSLTPKRKKSTKGMNKFGAISAPVISYPTLAAGTGPITDLGAPPVPGQRNDDPFGGPMGI</sequence>
<organism evidence="1 2">
    <name type="scientific">Pluteus cervinus</name>
    <dbReference type="NCBI Taxonomy" id="181527"/>
    <lineage>
        <taxon>Eukaryota</taxon>
        <taxon>Fungi</taxon>
        <taxon>Dikarya</taxon>
        <taxon>Basidiomycota</taxon>
        <taxon>Agaricomycotina</taxon>
        <taxon>Agaricomycetes</taxon>
        <taxon>Agaricomycetidae</taxon>
        <taxon>Agaricales</taxon>
        <taxon>Pluteineae</taxon>
        <taxon>Pluteaceae</taxon>
        <taxon>Pluteus</taxon>
    </lineage>
</organism>
<gene>
    <name evidence="1" type="ORF">BDN72DRAFT_904715</name>
</gene>
<keyword evidence="2" id="KW-1185">Reference proteome</keyword>
<dbReference type="EMBL" id="ML208737">
    <property type="protein sequence ID" value="TFK60748.1"/>
    <property type="molecule type" value="Genomic_DNA"/>
</dbReference>